<dbReference type="PANTHER" id="PTHR23099">
    <property type="entry name" value="TRANSCRIPTIONAL REGULATOR"/>
    <property type="match status" value="1"/>
</dbReference>
<dbReference type="GO" id="GO:0006950">
    <property type="term" value="P:response to stress"/>
    <property type="evidence" value="ECO:0007669"/>
    <property type="project" value="UniProtKB-ARBA"/>
</dbReference>
<keyword evidence="4" id="KW-1185">Reference proteome</keyword>
<feature type="compositionally biased region" description="Basic and acidic residues" evidence="1">
    <location>
        <begin position="472"/>
        <end position="482"/>
    </location>
</feature>
<reference evidence="4" key="2">
    <citation type="submission" date="2009-11" db="EMBL/GenBank/DDBJ databases">
        <title>The Genome Sequence of Allomyces macrogynus strain ATCC 38327.</title>
        <authorList>
            <consortium name="The Broad Institute Genome Sequencing Platform"/>
            <person name="Russ C."/>
            <person name="Cuomo C."/>
            <person name="Shea T."/>
            <person name="Young S.K."/>
            <person name="Zeng Q."/>
            <person name="Koehrsen M."/>
            <person name="Haas B."/>
            <person name="Borodovsky M."/>
            <person name="Guigo R."/>
            <person name="Alvarado L."/>
            <person name="Berlin A."/>
            <person name="Borenstein D."/>
            <person name="Chen Z."/>
            <person name="Engels R."/>
            <person name="Freedman E."/>
            <person name="Gellesch M."/>
            <person name="Goldberg J."/>
            <person name="Griggs A."/>
            <person name="Gujja S."/>
            <person name="Heiman D."/>
            <person name="Hepburn T."/>
            <person name="Howarth C."/>
            <person name="Jen D."/>
            <person name="Larson L."/>
            <person name="Lewis B."/>
            <person name="Mehta T."/>
            <person name="Park D."/>
            <person name="Pearson M."/>
            <person name="Roberts A."/>
            <person name="Saif S."/>
            <person name="Shenoy N."/>
            <person name="Sisk P."/>
            <person name="Stolte C."/>
            <person name="Sykes S."/>
            <person name="Walk T."/>
            <person name="White J."/>
            <person name="Yandava C."/>
            <person name="Burger G."/>
            <person name="Gray M.W."/>
            <person name="Holland P.W.H."/>
            <person name="King N."/>
            <person name="Lang F.B.F."/>
            <person name="Roger A.J."/>
            <person name="Ruiz-Trillo I."/>
            <person name="Lander E."/>
            <person name="Nusbaum C."/>
        </authorList>
    </citation>
    <scope>NUCLEOTIDE SEQUENCE [LARGE SCALE GENOMIC DNA]</scope>
    <source>
        <strain evidence="4">ATCC 38327</strain>
    </source>
</reference>
<proteinExistence type="predicted"/>
<feature type="region of interest" description="Disordered" evidence="1">
    <location>
        <begin position="79"/>
        <end position="202"/>
    </location>
</feature>
<feature type="region of interest" description="Disordered" evidence="1">
    <location>
        <begin position="262"/>
        <end position="622"/>
    </location>
</feature>
<dbReference type="AlphaFoldDB" id="A0A0L0S0S5"/>
<evidence type="ECO:0000313" key="3">
    <source>
        <dbReference type="EMBL" id="KNE55956.1"/>
    </source>
</evidence>
<reference evidence="3 4" key="1">
    <citation type="submission" date="2009-11" db="EMBL/GenBank/DDBJ databases">
        <title>Annotation of Allomyces macrogynus ATCC 38327.</title>
        <authorList>
            <consortium name="The Broad Institute Genome Sequencing Platform"/>
            <person name="Russ C."/>
            <person name="Cuomo C."/>
            <person name="Burger G."/>
            <person name="Gray M.W."/>
            <person name="Holland P.W.H."/>
            <person name="King N."/>
            <person name="Lang F.B.F."/>
            <person name="Roger A.J."/>
            <person name="Ruiz-Trillo I."/>
            <person name="Young S.K."/>
            <person name="Zeng Q."/>
            <person name="Gargeya S."/>
            <person name="Fitzgerald M."/>
            <person name="Haas B."/>
            <person name="Abouelleil A."/>
            <person name="Alvarado L."/>
            <person name="Arachchi H.M."/>
            <person name="Berlin A."/>
            <person name="Chapman S.B."/>
            <person name="Gearin G."/>
            <person name="Goldberg J."/>
            <person name="Griggs A."/>
            <person name="Gujja S."/>
            <person name="Hansen M."/>
            <person name="Heiman D."/>
            <person name="Howarth C."/>
            <person name="Larimer J."/>
            <person name="Lui A."/>
            <person name="MacDonald P.J.P."/>
            <person name="McCowen C."/>
            <person name="Montmayeur A."/>
            <person name="Murphy C."/>
            <person name="Neiman D."/>
            <person name="Pearson M."/>
            <person name="Priest M."/>
            <person name="Roberts A."/>
            <person name="Saif S."/>
            <person name="Shea T."/>
            <person name="Sisk P."/>
            <person name="Stolte C."/>
            <person name="Sykes S."/>
            <person name="Wortman J."/>
            <person name="Nusbaum C."/>
            <person name="Birren B."/>
        </authorList>
    </citation>
    <scope>NUCLEOTIDE SEQUENCE [LARGE SCALE GENOMIC DNA]</scope>
    <source>
        <strain evidence="3 4">ATCC 38327</strain>
    </source>
</reference>
<feature type="compositionally biased region" description="Polar residues" evidence="1">
    <location>
        <begin position="401"/>
        <end position="415"/>
    </location>
</feature>
<dbReference type="InterPro" id="IPR006640">
    <property type="entry name" value="SprT-like_domain"/>
</dbReference>
<dbReference type="SMART" id="SM00731">
    <property type="entry name" value="SprT"/>
    <property type="match status" value="1"/>
</dbReference>
<dbReference type="Pfam" id="PF17283">
    <property type="entry name" value="Zn_ribbon_SprT"/>
    <property type="match status" value="1"/>
</dbReference>
<feature type="compositionally biased region" description="Low complexity" evidence="1">
    <location>
        <begin position="295"/>
        <end position="332"/>
    </location>
</feature>
<accession>A0A0L0S0S5</accession>
<evidence type="ECO:0000256" key="1">
    <source>
        <dbReference type="SAM" id="MobiDB-lite"/>
    </source>
</evidence>
<feature type="domain" description="SprT-like" evidence="2">
    <location>
        <begin position="652"/>
        <end position="832"/>
    </location>
</feature>
<sequence length="925" mass="98164">MTIVDLPPLPANDAQDLSLRIQALAARVLAALPPSTTASVSNNNPSASSTFGNDIAWHFSHLEAATIALIESQSTEIVSSSTHNGPTIANATAPLSKPIPTSTSHVVDLCDSSDSEPEPMISLHIRASSPPRPTTAANRPPRPRTSGVQLSLDSDDDDDAMNQDPVAPSTAPAVPVIPTPTFAPSRNSLTAASSAPKASDSASQVASTSASVTAVMGPDLVLAPRPPSFVPPPRFFAAPRPPSFATPSPAIGPTWSARTTAESIRPPSVPLHRVSPSSAHSPPRVPVIRRRSTASRPVHVSTRTTTTPRRPVSPWSPRTSLDPSSAPSSASATHNGEEDEDQMWVSDPDPVSEPVVETRPASPPTPSPVPTAPRARLANVRRRVALSDSDDSGMESPTKLGRTSATRARLLQSSAGAARHARISQPATLADDGDSDSSSGFPVTPTRPSPRHVPVPDRAPRTPRTGNVFQRRLTEALRRRQELEEDAEPSGNGDQDEEVGDEENDGDHDSDGDSLHDFIVRDSDASDEVGRGPMSEDGNDGGIGSRPRSRTHGAAAVFLSSDDEEDSTGQGTKDGSNGGTSHPPVTPRTPFDMTDLEDELRRTPATPIRPPPPKTGKRDASHMTPATVVRTRVNPNAPTTPAVRRHFAKHRDQLARATYAEFNAQAFGGQLPDNLPIVWSARLNTTAGRAWLSSVPVGQPVAPVAKAGGAVPQGVAHSDGKVYLAWIELSTKVLDSELRMRSTLLHETCHVAAWLLDQTRKPPHGATFQKWGGRATLAFPALPVTRCHLFEIHFKYMYVCTGCNEVAAKRHSKSLDVTKYRCGHCRGALELRTTNGTVAKARAPSAYQVFVKATMPVVRAELASVGRAAPTHGEVMAEVAARWAVEKARVQDADGVAAVGRGKDASSPATRSGEVALELEMDSDE</sequence>
<dbReference type="GO" id="GO:0005634">
    <property type="term" value="C:nucleus"/>
    <property type="evidence" value="ECO:0007669"/>
    <property type="project" value="TreeGrafter"/>
</dbReference>
<organism evidence="3 4">
    <name type="scientific">Allomyces macrogynus (strain ATCC 38327)</name>
    <name type="common">Allomyces javanicus var. macrogynus</name>
    <dbReference type="NCBI Taxonomy" id="578462"/>
    <lineage>
        <taxon>Eukaryota</taxon>
        <taxon>Fungi</taxon>
        <taxon>Fungi incertae sedis</taxon>
        <taxon>Blastocladiomycota</taxon>
        <taxon>Blastocladiomycetes</taxon>
        <taxon>Blastocladiales</taxon>
        <taxon>Blastocladiaceae</taxon>
        <taxon>Allomyces</taxon>
    </lineage>
</organism>
<protein>
    <recommendedName>
        <fullName evidence="2">SprT-like domain-containing protein</fullName>
    </recommendedName>
</protein>
<dbReference type="eggNOG" id="KOG3854">
    <property type="taxonomic scope" value="Eukaryota"/>
</dbReference>
<feature type="compositionally biased region" description="Pro residues" evidence="1">
    <location>
        <begin position="361"/>
        <end position="371"/>
    </location>
</feature>
<dbReference type="VEuPathDB" id="FungiDB:AMAG_01807"/>
<feature type="compositionally biased region" description="Low complexity" evidence="1">
    <location>
        <begin position="165"/>
        <end position="184"/>
    </location>
</feature>
<gene>
    <name evidence="3" type="ORF">AMAG_01807</name>
</gene>
<feature type="compositionally biased region" description="Low complexity" evidence="1">
    <location>
        <begin position="191"/>
        <end position="202"/>
    </location>
</feature>
<dbReference type="STRING" id="578462.A0A0L0S0S5"/>
<dbReference type="Proteomes" id="UP000054350">
    <property type="component" value="Unassembled WGS sequence"/>
</dbReference>
<evidence type="ECO:0000259" key="2">
    <source>
        <dbReference type="SMART" id="SM00731"/>
    </source>
</evidence>
<feature type="compositionally biased region" description="Polar residues" evidence="1">
    <location>
        <begin position="79"/>
        <end position="90"/>
    </location>
</feature>
<evidence type="ECO:0000313" key="4">
    <source>
        <dbReference type="Proteomes" id="UP000054350"/>
    </source>
</evidence>
<dbReference type="EMBL" id="GG745329">
    <property type="protein sequence ID" value="KNE55956.1"/>
    <property type="molecule type" value="Genomic_DNA"/>
</dbReference>
<dbReference type="InterPro" id="IPR035240">
    <property type="entry name" value="SprT_Zn_ribbon"/>
</dbReference>
<dbReference type="CDD" id="cd00084">
    <property type="entry name" value="HMG-box_SF"/>
    <property type="match status" value="1"/>
</dbReference>
<dbReference type="Pfam" id="PF10263">
    <property type="entry name" value="SprT-like"/>
    <property type="match status" value="1"/>
</dbReference>
<name>A0A0L0S0S5_ALLM3</name>
<feature type="compositionally biased region" description="Basic and acidic residues" evidence="1">
    <location>
        <begin position="507"/>
        <end position="530"/>
    </location>
</feature>
<dbReference type="OrthoDB" id="20772at2759"/>
<feature type="compositionally biased region" description="Low complexity" evidence="1">
    <location>
        <begin position="345"/>
        <end position="360"/>
    </location>
</feature>
<feature type="region of interest" description="Disordered" evidence="1">
    <location>
        <begin position="898"/>
        <end position="925"/>
    </location>
</feature>
<feature type="compositionally biased region" description="Acidic residues" evidence="1">
    <location>
        <begin position="483"/>
        <end position="506"/>
    </location>
</feature>
<dbReference type="PANTHER" id="PTHR23099:SF0">
    <property type="entry name" value="GERM CELL NUCLEAR ACIDIC PROTEIN"/>
    <property type="match status" value="1"/>
</dbReference>